<dbReference type="AlphaFoldDB" id="A0A1Y1XZ11"/>
<dbReference type="FunCoup" id="A0A1Y1XZ11">
    <property type="interactions" value="37"/>
</dbReference>
<protein>
    <submittedName>
        <fullName evidence="6">FAD/NAD(P)-binding domain-containing protein</fullName>
    </submittedName>
</protein>
<reference evidence="6 7" key="1">
    <citation type="submission" date="2016-07" db="EMBL/GenBank/DDBJ databases">
        <title>Pervasive Adenine N6-methylation of Active Genes in Fungi.</title>
        <authorList>
            <consortium name="DOE Joint Genome Institute"/>
            <person name="Mondo S.J."/>
            <person name="Dannebaum R.O."/>
            <person name="Kuo R.C."/>
            <person name="Labutti K."/>
            <person name="Haridas S."/>
            <person name="Kuo A."/>
            <person name="Salamov A."/>
            <person name="Ahrendt S.R."/>
            <person name="Lipzen A."/>
            <person name="Sullivan W."/>
            <person name="Andreopoulos W.B."/>
            <person name="Clum A."/>
            <person name="Lindquist E."/>
            <person name="Daum C."/>
            <person name="Ramamoorthy G.K."/>
            <person name="Gryganskyi A."/>
            <person name="Culley D."/>
            <person name="Magnuson J.K."/>
            <person name="James T.Y."/>
            <person name="O'Malley M.A."/>
            <person name="Stajich J.E."/>
            <person name="Spatafora J.W."/>
            <person name="Visel A."/>
            <person name="Grigoriev I.V."/>
        </authorList>
    </citation>
    <scope>NUCLEOTIDE SEQUENCE [LARGE SCALE GENOMIC DNA]</scope>
    <source>
        <strain evidence="6 7">CBS 931.73</strain>
    </source>
</reference>
<keyword evidence="4" id="KW-0521">NADP</keyword>
<dbReference type="OrthoDB" id="66881at2759"/>
<keyword evidence="7" id="KW-1185">Reference proteome</keyword>
<evidence type="ECO:0000256" key="1">
    <source>
        <dbReference type="ARBA" id="ARBA00009183"/>
    </source>
</evidence>
<name>A0A1Y1XZ11_9FUNG</name>
<dbReference type="Proteomes" id="UP000193498">
    <property type="component" value="Unassembled WGS sequence"/>
</dbReference>
<dbReference type="PRINTS" id="PR00370">
    <property type="entry name" value="FMOXYGENASE"/>
</dbReference>
<evidence type="ECO:0000256" key="2">
    <source>
        <dbReference type="ARBA" id="ARBA00022630"/>
    </source>
</evidence>
<dbReference type="GO" id="GO:0050660">
    <property type="term" value="F:flavin adenine dinucleotide binding"/>
    <property type="evidence" value="ECO:0007669"/>
    <property type="project" value="InterPro"/>
</dbReference>
<dbReference type="InterPro" id="IPR020946">
    <property type="entry name" value="Flavin_mOase-like"/>
</dbReference>
<comment type="similarity">
    <text evidence="1">Belongs to the FMO family.</text>
</comment>
<gene>
    <name evidence="6" type="ORF">K493DRAFT_287357</name>
</gene>
<keyword evidence="2" id="KW-0285">Flavoprotein</keyword>
<keyword evidence="3" id="KW-0274">FAD</keyword>
<proteinExistence type="inferred from homology"/>
<dbReference type="PIRSF" id="PIRSF000332">
    <property type="entry name" value="FMO"/>
    <property type="match status" value="1"/>
</dbReference>
<evidence type="ECO:0000313" key="7">
    <source>
        <dbReference type="Proteomes" id="UP000193498"/>
    </source>
</evidence>
<organism evidence="6 7">
    <name type="scientific">Basidiobolus meristosporus CBS 931.73</name>
    <dbReference type="NCBI Taxonomy" id="1314790"/>
    <lineage>
        <taxon>Eukaryota</taxon>
        <taxon>Fungi</taxon>
        <taxon>Fungi incertae sedis</taxon>
        <taxon>Zoopagomycota</taxon>
        <taxon>Entomophthoromycotina</taxon>
        <taxon>Basidiobolomycetes</taxon>
        <taxon>Basidiobolales</taxon>
        <taxon>Basidiobolaceae</taxon>
        <taxon>Basidiobolus</taxon>
    </lineage>
</organism>
<dbReference type="InterPro" id="IPR000960">
    <property type="entry name" value="Flavin_mOase"/>
</dbReference>
<dbReference type="PANTHER" id="PTHR23023">
    <property type="entry name" value="DIMETHYLANILINE MONOOXYGENASE"/>
    <property type="match status" value="1"/>
</dbReference>
<dbReference type="STRING" id="1314790.A0A1Y1XZ11"/>
<comment type="caution">
    <text evidence="6">The sequence shown here is derived from an EMBL/GenBank/DDBJ whole genome shotgun (WGS) entry which is preliminary data.</text>
</comment>
<sequence>MTVLPPAHAYRFTKPIKRIAIIGAGAAGLATAKSLVSQQHFAEIKIFERNSRIGGTWIYSDKKGPKVYFPSVDPLIADPEAPPRHYNSSIYSTLRTNLPHPVMSFKNHPFPEDTPLFPSHSHVLENLEAFAEENKLLPLVTFNTIVQHMDYLDEEWKLTLLTEGEISTEAFDAVIVCSGHYYVPFIPNINGLDELSEKRPDKLLHSREYKKPEDFKGKVVLVVGGASSAIDIARDLSFQCKNVYQSIREKEGSADIGEAPGTGSASDNRIEIKPEMKLIDVANNKIHFVDGTQLDIPDIILFATGYLYSYPFLSQFERTNTKVEEEEVIITDGMKVHNVYEQIFYIPNPTLAFIGLPVKVVPFPLFQYQSTYVAQVFAGKTDLPGRKEMREWYQRLTELAPGRDGHILKGPKEVEYCNRLSDLTNGAISRVPEWWFEMRTKALSLRKKELGY</sequence>
<dbReference type="GO" id="GO:0050661">
    <property type="term" value="F:NADP binding"/>
    <property type="evidence" value="ECO:0007669"/>
    <property type="project" value="InterPro"/>
</dbReference>
<evidence type="ECO:0000256" key="3">
    <source>
        <dbReference type="ARBA" id="ARBA00022827"/>
    </source>
</evidence>
<keyword evidence="5" id="KW-0560">Oxidoreductase</keyword>
<dbReference type="InParanoid" id="A0A1Y1XZ11"/>
<evidence type="ECO:0000313" key="6">
    <source>
        <dbReference type="EMBL" id="ORX91003.1"/>
    </source>
</evidence>
<evidence type="ECO:0000256" key="5">
    <source>
        <dbReference type="ARBA" id="ARBA00023002"/>
    </source>
</evidence>
<dbReference type="Pfam" id="PF13450">
    <property type="entry name" value="NAD_binding_8"/>
    <property type="match status" value="1"/>
</dbReference>
<dbReference type="EMBL" id="MCFE01000348">
    <property type="protein sequence ID" value="ORX91003.1"/>
    <property type="molecule type" value="Genomic_DNA"/>
</dbReference>
<dbReference type="SUPFAM" id="SSF51905">
    <property type="entry name" value="FAD/NAD(P)-binding domain"/>
    <property type="match status" value="2"/>
</dbReference>
<dbReference type="InterPro" id="IPR036188">
    <property type="entry name" value="FAD/NAD-bd_sf"/>
</dbReference>
<dbReference type="Gene3D" id="3.50.50.60">
    <property type="entry name" value="FAD/NAD(P)-binding domain"/>
    <property type="match status" value="2"/>
</dbReference>
<dbReference type="InterPro" id="IPR050346">
    <property type="entry name" value="FMO-like"/>
</dbReference>
<dbReference type="Pfam" id="PF00743">
    <property type="entry name" value="FMO-like"/>
    <property type="match status" value="2"/>
</dbReference>
<dbReference type="GO" id="GO:0004499">
    <property type="term" value="F:N,N-dimethylaniline monooxygenase activity"/>
    <property type="evidence" value="ECO:0007669"/>
    <property type="project" value="InterPro"/>
</dbReference>
<accession>A0A1Y1XZ11</accession>
<evidence type="ECO:0000256" key="4">
    <source>
        <dbReference type="ARBA" id="ARBA00022857"/>
    </source>
</evidence>